<comment type="cofactor">
    <cofactor evidence="1">
        <name>Mg(2+)</name>
        <dbReference type="ChEBI" id="CHEBI:18420"/>
    </cofactor>
</comment>
<evidence type="ECO:0000256" key="8">
    <source>
        <dbReference type="ARBA" id="ARBA00022692"/>
    </source>
</evidence>
<proteinExistence type="inferred from homology"/>
<dbReference type="RefSeq" id="WP_415862821.1">
    <property type="nucleotide sequence ID" value="NZ_CP134536.1"/>
</dbReference>
<keyword evidence="9" id="KW-0479">Metal-binding</keyword>
<dbReference type="InterPro" id="IPR008969">
    <property type="entry name" value="CarboxyPept-like_regulatory"/>
</dbReference>
<dbReference type="Gene3D" id="2.170.130.10">
    <property type="entry name" value="TonB-dependent receptor, plug domain"/>
    <property type="match status" value="1"/>
</dbReference>
<keyword evidence="10" id="KW-0460">Magnesium</keyword>
<evidence type="ECO:0000313" key="19">
    <source>
        <dbReference type="EMBL" id="WNH12840.1"/>
    </source>
</evidence>
<dbReference type="PANTHER" id="PTHR36999:SF1">
    <property type="entry name" value="ISOCITRATE DEHYDROGENASE (NADP(+))"/>
    <property type="match status" value="1"/>
</dbReference>
<evidence type="ECO:0000256" key="6">
    <source>
        <dbReference type="ARBA" id="ARBA00022452"/>
    </source>
</evidence>
<keyword evidence="12" id="KW-0560">Oxidoreductase</keyword>
<dbReference type="Pfam" id="PF13715">
    <property type="entry name" value="CarbopepD_reg_2"/>
    <property type="match status" value="1"/>
</dbReference>
<keyword evidence="4" id="KW-0329">Glyoxylate bypass</keyword>
<gene>
    <name evidence="19" type="ORF">RHP49_00940</name>
</gene>
<organism evidence="19 20">
    <name type="scientific">Thalassobellus suaedae</name>
    <dbReference type="NCBI Taxonomy" id="3074124"/>
    <lineage>
        <taxon>Bacteria</taxon>
        <taxon>Pseudomonadati</taxon>
        <taxon>Bacteroidota</taxon>
        <taxon>Flavobacteriia</taxon>
        <taxon>Flavobacteriales</taxon>
        <taxon>Flavobacteriaceae</taxon>
        <taxon>Thalassobellus</taxon>
    </lineage>
</organism>
<dbReference type="Gene3D" id="2.60.40.1120">
    <property type="entry name" value="Carboxypeptidase-like, regulatory domain"/>
    <property type="match status" value="1"/>
</dbReference>
<dbReference type="Proteomes" id="UP001303407">
    <property type="component" value="Chromosome"/>
</dbReference>
<evidence type="ECO:0000256" key="5">
    <source>
        <dbReference type="ARBA" id="ARBA00022448"/>
    </source>
</evidence>
<keyword evidence="11" id="KW-0521">NADP</keyword>
<evidence type="ECO:0000256" key="13">
    <source>
        <dbReference type="ARBA" id="ARBA00023136"/>
    </source>
</evidence>
<feature type="domain" description="TonB-dependent receptor plug" evidence="18">
    <location>
        <begin position="126"/>
        <end position="221"/>
    </location>
</feature>
<evidence type="ECO:0000313" key="20">
    <source>
        <dbReference type="Proteomes" id="UP001303407"/>
    </source>
</evidence>
<evidence type="ECO:0000256" key="3">
    <source>
        <dbReference type="ARBA" id="ARBA00013013"/>
    </source>
</evidence>
<dbReference type="SUPFAM" id="SSF49464">
    <property type="entry name" value="Carboxypeptidase regulatory domain-like"/>
    <property type="match status" value="1"/>
</dbReference>
<evidence type="ECO:0000256" key="14">
    <source>
        <dbReference type="ARBA" id="ARBA00023237"/>
    </source>
</evidence>
<comment type="subcellular location">
    <subcellularLocation>
        <location evidence="2 17">Cell outer membrane</location>
        <topology evidence="2 17">Multi-pass membrane protein</topology>
    </subcellularLocation>
</comment>
<evidence type="ECO:0000256" key="12">
    <source>
        <dbReference type="ARBA" id="ARBA00023002"/>
    </source>
</evidence>
<comment type="similarity">
    <text evidence="16">Belongs to the monomeric-type IDH family.</text>
</comment>
<keyword evidence="7" id="KW-0816">Tricarboxylic acid cycle</keyword>
<dbReference type="EMBL" id="CP134536">
    <property type="protein sequence ID" value="WNH12840.1"/>
    <property type="molecule type" value="Genomic_DNA"/>
</dbReference>
<dbReference type="InterPro" id="IPR004436">
    <property type="entry name" value="Isocitrate_DH_NADP_mono"/>
</dbReference>
<name>A0ABY9Y420_9FLAO</name>
<evidence type="ECO:0000256" key="11">
    <source>
        <dbReference type="ARBA" id="ARBA00022857"/>
    </source>
</evidence>
<evidence type="ECO:0000256" key="1">
    <source>
        <dbReference type="ARBA" id="ARBA00001946"/>
    </source>
</evidence>
<dbReference type="InterPro" id="IPR039426">
    <property type="entry name" value="TonB-dep_rcpt-like"/>
</dbReference>
<evidence type="ECO:0000256" key="4">
    <source>
        <dbReference type="ARBA" id="ARBA00022435"/>
    </source>
</evidence>
<keyword evidence="6 17" id="KW-1134">Transmembrane beta strand</keyword>
<dbReference type="PANTHER" id="PTHR36999">
    <property type="entry name" value="ISOCITRATE DEHYDROGENASE [NADP]"/>
    <property type="match status" value="1"/>
</dbReference>
<evidence type="ECO:0000256" key="7">
    <source>
        <dbReference type="ARBA" id="ARBA00022532"/>
    </source>
</evidence>
<keyword evidence="5 17" id="KW-0813">Transport</keyword>
<comment type="catalytic activity">
    <reaction evidence="15">
        <text>D-threo-isocitrate + NADP(+) = 2-oxoglutarate + CO2 + NADPH</text>
        <dbReference type="Rhea" id="RHEA:19629"/>
        <dbReference type="ChEBI" id="CHEBI:15562"/>
        <dbReference type="ChEBI" id="CHEBI:16526"/>
        <dbReference type="ChEBI" id="CHEBI:16810"/>
        <dbReference type="ChEBI" id="CHEBI:57783"/>
        <dbReference type="ChEBI" id="CHEBI:58349"/>
        <dbReference type="EC" id="1.1.1.42"/>
    </reaction>
</comment>
<evidence type="ECO:0000256" key="2">
    <source>
        <dbReference type="ARBA" id="ARBA00004571"/>
    </source>
</evidence>
<comment type="similarity">
    <text evidence="17">Belongs to the TonB-dependent receptor family.</text>
</comment>
<keyword evidence="20" id="KW-1185">Reference proteome</keyword>
<dbReference type="Pfam" id="PF07715">
    <property type="entry name" value="Plug"/>
    <property type="match status" value="1"/>
</dbReference>
<keyword evidence="14 17" id="KW-0998">Cell outer membrane</keyword>
<dbReference type="InterPro" id="IPR036942">
    <property type="entry name" value="Beta-barrel_TonB_sf"/>
</dbReference>
<dbReference type="InterPro" id="IPR012910">
    <property type="entry name" value="Plug_dom"/>
</dbReference>
<evidence type="ECO:0000256" key="17">
    <source>
        <dbReference type="PROSITE-ProRule" id="PRU01360"/>
    </source>
</evidence>
<dbReference type="Gene3D" id="2.40.170.20">
    <property type="entry name" value="TonB-dependent receptor, beta-barrel domain"/>
    <property type="match status" value="1"/>
</dbReference>
<keyword evidence="19" id="KW-0675">Receptor</keyword>
<evidence type="ECO:0000256" key="10">
    <source>
        <dbReference type="ARBA" id="ARBA00022842"/>
    </source>
</evidence>
<dbReference type="EC" id="1.1.1.42" evidence="3"/>
<evidence type="ECO:0000256" key="15">
    <source>
        <dbReference type="ARBA" id="ARBA00023554"/>
    </source>
</evidence>
<dbReference type="PROSITE" id="PS52016">
    <property type="entry name" value="TONB_DEPENDENT_REC_3"/>
    <property type="match status" value="1"/>
</dbReference>
<evidence type="ECO:0000256" key="9">
    <source>
        <dbReference type="ARBA" id="ARBA00022723"/>
    </source>
</evidence>
<protein>
    <recommendedName>
        <fullName evidence="3">isocitrate dehydrogenase (NADP(+))</fullName>
        <ecNumber evidence="3">1.1.1.42</ecNumber>
    </recommendedName>
</protein>
<accession>A0ABY9Y420</accession>
<keyword evidence="13 17" id="KW-0472">Membrane</keyword>
<evidence type="ECO:0000259" key="18">
    <source>
        <dbReference type="Pfam" id="PF07715"/>
    </source>
</evidence>
<dbReference type="InterPro" id="IPR037066">
    <property type="entry name" value="Plug_dom_sf"/>
</dbReference>
<dbReference type="SUPFAM" id="SSF56935">
    <property type="entry name" value="Porins"/>
    <property type="match status" value="1"/>
</dbReference>
<keyword evidence="8 17" id="KW-0812">Transmembrane</keyword>
<reference evidence="19 20" key="1">
    <citation type="submission" date="2023-09" db="EMBL/GenBank/DDBJ databases">
        <title>Thalassobella suaedae gen. nov., sp. nov., a marine bacterium of the family Flavobacteriaceae isolated from a halophyte Suaeda japonica.</title>
        <authorList>
            <person name="Lee S.Y."/>
            <person name="Hwang C.Y."/>
        </authorList>
    </citation>
    <scope>NUCLEOTIDE SEQUENCE [LARGE SCALE GENOMIC DNA]</scope>
    <source>
        <strain evidence="19 20">HL-DH10</strain>
    </source>
</reference>
<evidence type="ECO:0000256" key="16">
    <source>
        <dbReference type="ARBA" id="ARBA00046318"/>
    </source>
</evidence>
<sequence length="791" mass="90303">MYKIISCIIVTLCFNLLVLNAQEKYTFSGTILEEKSNESLIGVNIIFPELSTGTTTNEYGFYSITLPKGNYNIVISYLGYNSITETILLSEDITKNYALSDSAENLEEIIITKNIEKLNIKAPQMSVNKLTSNTIKDIPVVLGESDIIKAITLLPGVTSAGEGASGFNVRGGAVDQNLILLDEAIIYNSSHLFGFFSVFNPDAIKDLKLYKGGIPSRYGGRVSSVLDIYQKEGNSKEFHMNGGIGIVSSRLLAEGPIKKDKGSFLFGGRSSYAHLFLPLFDNDNIAYFYDLNTKLSYKINNRNNIYLSGYFGRDVFRIQDTFENIYGNSVLNFRWNHLFSDKLFSNLSFIYSDYYYDLKLNFVEFEWVSGIQNFNLKYDFKHYIADNFKLQYGWNSIYYKFNPGDIKPTVESSGINPFKLTDKYAFENAFYLDAEHKISDKLALSYGLRFSTFHRLGQDELNIYENNQAVIFNNDFKIYEKAAPTNIETYKRSDVIAKFFNIEPRASLTFQLNTTSSIKTSYNRMSQYLHLLSNTNSPTPLDVWTPSGKYIKPQLLDQFAIGYFKNFNDNTYSLEVESFFKTIKNRIDYIDGADLVANNAIEQVILNGKARAYGLEFLLRKNEGRFKGWLAYTLSKSEQQTKGRTPNELGINNGNWYKTPYDKTHDISLTGSYELNNKWKFSTNFLFQTGQPATFPNGQYQFNGIIIPNYNNRNSNRLPAYNRLDISATYTPKPTKNTGWQSYWVFGIYNAYNRKNASSINFGRNYDTGVNEATRLSIFGIVPSISYNFKL</sequence>